<dbReference type="GO" id="GO:0004792">
    <property type="term" value="F:thiosulfate-cyanide sulfurtransferase activity"/>
    <property type="evidence" value="ECO:0007669"/>
    <property type="project" value="TreeGrafter"/>
</dbReference>
<keyword evidence="1" id="KW-0808">Transferase</keyword>
<dbReference type="SUPFAM" id="SSF52821">
    <property type="entry name" value="Rhodanese/Cell cycle control phosphatase"/>
    <property type="match status" value="2"/>
</dbReference>
<dbReference type="Gene3D" id="3.40.250.10">
    <property type="entry name" value="Rhodanese-like domain"/>
    <property type="match status" value="2"/>
</dbReference>
<gene>
    <name evidence="4" type="ORF">METZ01_LOCUS19261</name>
</gene>
<feature type="domain" description="Rhodanese" evidence="3">
    <location>
        <begin position="18"/>
        <end position="136"/>
    </location>
</feature>
<accession>A0A381PJS7</accession>
<dbReference type="InterPro" id="IPR045078">
    <property type="entry name" value="TST/MPST-like"/>
</dbReference>
<sequence>MVINELLIEATELTQMIGSENCVVIDCRAKLDDPDWGQNEYFRGHIPGATFADLNTHLSAPPGSRGRHPLPTRESFTDLLQDWGVTHDKLIVPYDSNNHVYACRFWWMARWVGMENVKVLNGGLGSWLSLGENLSTDAPKQKKSQFVAKSPLTRTVSADDIQNHDYTLIDARAVERFRGEVETIDSKAGHIPSALCRPYEANLLADGKFDAQGTQFSTLTGDLDIVCYCGSGVSATQNIMGILLAGLPEPALYPGSWSEWIQNPSRPTSP</sequence>
<protein>
    <recommendedName>
        <fullName evidence="3">Rhodanese domain-containing protein</fullName>
    </recommendedName>
</protein>
<dbReference type="CDD" id="cd01448">
    <property type="entry name" value="TST_Repeat_1"/>
    <property type="match status" value="1"/>
</dbReference>
<reference evidence="4" key="1">
    <citation type="submission" date="2018-05" db="EMBL/GenBank/DDBJ databases">
        <authorList>
            <person name="Lanie J.A."/>
            <person name="Ng W.-L."/>
            <person name="Kazmierczak K.M."/>
            <person name="Andrzejewski T.M."/>
            <person name="Davidsen T.M."/>
            <person name="Wayne K.J."/>
            <person name="Tettelin H."/>
            <person name="Glass J.I."/>
            <person name="Rusch D."/>
            <person name="Podicherti R."/>
            <person name="Tsui H.-C.T."/>
            <person name="Winkler M.E."/>
        </authorList>
    </citation>
    <scope>NUCLEOTIDE SEQUENCE</scope>
</reference>
<feature type="domain" description="Rhodanese" evidence="3">
    <location>
        <begin position="162"/>
        <end position="269"/>
    </location>
</feature>
<dbReference type="Pfam" id="PF00581">
    <property type="entry name" value="Rhodanese"/>
    <property type="match status" value="2"/>
</dbReference>
<dbReference type="PANTHER" id="PTHR11364:SF27">
    <property type="entry name" value="SULFURTRANSFERASE"/>
    <property type="match status" value="1"/>
</dbReference>
<dbReference type="SMART" id="SM00450">
    <property type="entry name" value="RHOD"/>
    <property type="match status" value="2"/>
</dbReference>
<dbReference type="AlphaFoldDB" id="A0A381PJS7"/>
<evidence type="ECO:0000259" key="3">
    <source>
        <dbReference type="PROSITE" id="PS50206"/>
    </source>
</evidence>
<organism evidence="4">
    <name type="scientific">marine metagenome</name>
    <dbReference type="NCBI Taxonomy" id="408172"/>
    <lineage>
        <taxon>unclassified sequences</taxon>
        <taxon>metagenomes</taxon>
        <taxon>ecological metagenomes</taxon>
    </lineage>
</organism>
<evidence type="ECO:0000313" key="4">
    <source>
        <dbReference type="EMBL" id="SUZ66407.1"/>
    </source>
</evidence>
<evidence type="ECO:0000256" key="1">
    <source>
        <dbReference type="ARBA" id="ARBA00022679"/>
    </source>
</evidence>
<dbReference type="CDD" id="cd01449">
    <property type="entry name" value="TST_Repeat_2"/>
    <property type="match status" value="1"/>
</dbReference>
<dbReference type="PROSITE" id="PS50206">
    <property type="entry name" value="RHODANESE_3"/>
    <property type="match status" value="2"/>
</dbReference>
<dbReference type="InterPro" id="IPR036873">
    <property type="entry name" value="Rhodanese-like_dom_sf"/>
</dbReference>
<name>A0A381PJS7_9ZZZZ</name>
<dbReference type="PANTHER" id="PTHR11364">
    <property type="entry name" value="THIOSULFATE SULFERTANSFERASE"/>
    <property type="match status" value="1"/>
</dbReference>
<dbReference type="InterPro" id="IPR001763">
    <property type="entry name" value="Rhodanese-like_dom"/>
</dbReference>
<dbReference type="EMBL" id="UINC01000983">
    <property type="protein sequence ID" value="SUZ66407.1"/>
    <property type="molecule type" value="Genomic_DNA"/>
</dbReference>
<proteinExistence type="predicted"/>
<evidence type="ECO:0000256" key="2">
    <source>
        <dbReference type="ARBA" id="ARBA00022737"/>
    </source>
</evidence>
<keyword evidence="2" id="KW-0677">Repeat</keyword>